<feature type="domain" description="Ubiquinol-cytochrome C reductase hinge" evidence="10">
    <location>
        <begin position="82"/>
        <end position="152"/>
    </location>
</feature>
<dbReference type="Gene3D" id="1.10.287.20">
    <property type="entry name" value="Ubiquinol-cytochrome C reductase hinge domain"/>
    <property type="match status" value="1"/>
</dbReference>
<dbReference type="AlphaFoldDB" id="A0A060SZ66"/>
<evidence type="ECO:0000256" key="1">
    <source>
        <dbReference type="ARBA" id="ARBA00004137"/>
    </source>
</evidence>
<dbReference type="GO" id="GO:0005743">
    <property type="term" value="C:mitochondrial inner membrane"/>
    <property type="evidence" value="ECO:0007669"/>
    <property type="project" value="UniProtKB-SubCell"/>
</dbReference>
<reference evidence="11" key="1">
    <citation type="submission" date="2014-02" db="EMBL/GenBank/DDBJ databases">
        <authorList>
            <person name="Genoscope - CEA"/>
        </authorList>
    </citation>
    <scope>NUCLEOTIDE SEQUENCE</scope>
    <source>
        <strain evidence="11">LS3</strain>
    </source>
</reference>
<dbReference type="InterPro" id="IPR003422">
    <property type="entry name" value="Cyt_b-c1_6"/>
</dbReference>
<accession>A0A060SZ66</accession>
<keyword evidence="8" id="KW-0472">Membrane</keyword>
<keyword evidence="7" id="KW-0496">Mitochondrion</keyword>
<evidence type="ECO:0000256" key="5">
    <source>
        <dbReference type="ARBA" id="ARBA00022792"/>
    </source>
</evidence>
<evidence type="ECO:0000256" key="9">
    <source>
        <dbReference type="SAM" id="MobiDB-lite"/>
    </source>
</evidence>
<evidence type="ECO:0000256" key="3">
    <source>
        <dbReference type="ARBA" id="ARBA00022448"/>
    </source>
</evidence>
<protein>
    <submittedName>
        <fullName evidence="11">ARAD1C02838p</fullName>
    </submittedName>
</protein>
<evidence type="ECO:0000259" key="10">
    <source>
        <dbReference type="Pfam" id="PF02320"/>
    </source>
</evidence>
<reference evidence="11" key="2">
    <citation type="submission" date="2014-06" db="EMBL/GenBank/DDBJ databases">
        <title>The complete genome of Blastobotrys (Arxula) adeninivorans LS3 - a yeast of biotechnological interest.</title>
        <authorList>
            <person name="Kunze G."/>
            <person name="Gaillardin C."/>
            <person name="Czernicka M."/>
            <person name="Durrens P."/>
            <person name="Martin T."/>
            <person name="Boer E."/>
            <person name="Gabaldon T."/>
            <person name="Cruz J."/>
            <person name="Talla E."/>
            <person name="Marck C."/>
            <person name="Goffeau A."/>
            <person name="Barbe V."/>
            <person name="Baret P."/>
            <person name="Baronian K."/>
            <person name="Beier S."/>
            <person name="Bleykasten C."/>
            <person name="Bode R."/>
            <person name="Casaregola S."/>
            <person name="Despons L."/>
            <person name="Fairhead C."/>
            <person name="Giersberg M."/>
            <person name="Gierski P."/>
            <person name="Hahnel U."/>
            <person name="Hartmann A."/>
            <person name="Jankowska D."/>
            <person name="Jubin C."/>
            <person name="Jung P."/>
            <person name="Lafontaine I."/>
            <person name="Leh-Louis V."/>
            <person name="Lemaire M."/>
            <person name="Marcet-Houben M."/>
            <person name="Mascher M."/>
            <person name="Morel G."/>
            <person name="Richard G.-F."/>
            <person name="Riechen J."/>
            <person name="Sacerdot C."/>
            <person name="Sarkar A."/>
            <person name="Savel G."/>
            <person name="Schacherer J."/>
            <person name="Sherman D."/>
            <person name="Straub M.-L."/>
            <person name="Stein N."/>
            <person name="Thierry A."/>
            <person name="Trautwein-Schult A."/>
            <person name="Westhof E."/>
            <person name="Worch S."/>
            <person name="Dujon B."/>
            <person name="Souciet J.-L."/>
            <person name="Wincker P."/>
            <person name="Scholz U."/>
            <person name="Neuveglise N."/>
        </authorList>
    </citation>
    <scope>NUCLEOTIDE SEQUENCE</scope>
    <source>
        <strain evidence="11">LS3</strain>
    </source>
</reference>
<comment type="similarity">
    <text evidence="2">Belongs to the UQCRH/QCR6 family.</text>
</comment>
<keyword evidence="4" id="KW-0679">Respiratory chain</keyword>
<dbReference type="InterPro" id="IPR023184">
    <property type="entry name" value="Ubol_cytC_Rdtase_hinge_dom"/>
</dbReference>
<proteinExistence type="inferred from homology"/>
<feature type="compositionally biased region" description="Acidic residues" evidence="9">
    <location>
        <begin position="45"/>
        <end position="82"/>
    </location>
</feature>
<keyword evidence="3" id="KW-0813">Transport</keyword>
<name>A0A060SZ66_BLAAD</name>
<evidence type="ECO:0000256" key="7">
    <source>
        <dbReference type="ARBA" id="ARBA00023128"/>
    </source>
</evidence>
<evidence type="ECO:0000313" key="11">
    <source>
        <dbReference type="EMBL" id="CDP34018.1"/>
    </source>
</evidence>
<keyword evidence="6" id="KW-0249">Electron transport</keyword>
<keyword evidence="5" id="KW-0999">Mitochondrion inner membrane</keyword>
<feature type="region of interest" description="Disordered" evidence="9">
    <location>
        <begin position="14"/>
        <end position="91"/>
    </location>
</feature>
<sequence length="152" mass="17082">MALAELWSDLVDTLLPTASAEEEPESQASEVGESTEQPADKAGEAEEADAEDGAEAAEETEEAEEEEEEEEEEDDEDDEPEDPAPAMREAAAEGVCHEFKHHFEECQARVMKEMEEPGYDDKEYKEDCVEEFFHLNHCIDQQVAPVLFSKLK</sequence>
<dbReference type="GO" id="GO:0006122">
    <property type="term" value="P:mitochondrial electron transport, ubiquinol to cytochrome c"/>
    <property type="evidence" value="ECO:0007669"/>
    <property type="project" value="InterPro"/>
</dbReference>
<evidence type="ECO:0000256" key="2">
    <source>
        <dbReference type="ARBA" id="ARBA00006498"/>
    </source>
</evidence>
<evidence type="ECO:0000256" key="6">
    <source>
        <dbReference type="ARBA" id="ARBA00022982"/>
    </source>
</evidence>
<dbReference type="PANTHER" id="PTHR15336">
    <property type="entry name" value="UBIQUINOL-CYTOCHROME C REDUCTASE COMPLEX 7.8 KDA PROTEIN"/>
    <property type="match status" value="1"/>
</dbReference>
<evidence type="ECO:0000256" key="8">
    <source>
        <dbReference type="ARBA" id="ARBA00023136"/>
    </source>
</evidence>
<dbReference type="Pfam" id="PF02320">
    <property type="entry name" value="UCR_hinge"/>
    <property type="match status" value="1"/>
</dbReference>
<dbReference type="SUPFAM" id="SSF81531">
    <property type="entry name" value="Non-heme 11 kDa protein of cytochrome bc1 complex (Ubiquinol-cytochrome c reductase)"/>
    <property type="match status" value="1"/>
</dbReference>
<dbReference type="EMBL" id="HG937693">
    <property type="protein sequence ID" value="CDP34018.1"/>
    <property type="molecule type" value="Genomic_DNA"/>
</dbReference>
<gene>
    <name evidence="11" type="ORF">GNLVRS02_ARAD1C02838g</name>
</gene>
<dbReference type="PANTHER" id="PTHR15336:SF0">
    <property type="entry name" value="CYTOCHROME B-C1 COMPLEX SUBUNIT 6, MITOCHONDRIAL"/>
    <property type="match status" value="1"/>
</dbReference>
<organism evidence="11">
    <name type="scientific">Blastobotrys adeninivorans</name>
    <name type="common">Yeast</name>
    <name type="synonym">Arxula adeninivorans</name>
    <dbReference type="NCBI Taxonomy" id="409370"/>
    <lineage>
        <taxon>Eukaryota</taxon>
        <taxon>Fungi</taxon>
        <taxon>Dikarya</taxon>
        <taxon>Ascomycota</taxon>
        <taxon>Saccharomycotina</taxon>
        <taxon>Dipodascomycetes</taxon>
        <taxon>Dipodascales</taxon>
        <taxon>Trichomonascaceae</taxon>
        <taxon>Blastobotrys</taxon>
    </lineage>
</organism>
<dbReference type="InterPro" id="IPR036811">
    <property type="entry name" value="Ubol_cytC_Rdtase_hinge_dom_sf"/>
</dbReference>
<comment type="subcellular location">
    <subcellularLocation>
        <location evidence="1">Mitochondrion inner membrane</location>
        <topology evidence="1">Peripheral membrane protein</topology>
        <orientation evidence="1">Intermembrane side</orientation>
    </subcellularLocation>
</comment>
<evidence type="ECO:0000256" key="4">
    <source>
        <dbReference type="ARBA" id="ARBA00022660"/>
    </source>
</evidence>